<dbReference type="EC" id="1.3.1.91" evidence="9"/>
<dbReference type="Gene3D" id="3.20.20.70">
    <property type="entry name" value="Aldolase class I"/>
    <property type="match status" value="1"/>
</dbReference>
<evidence type="ECO:0000256" key="7">
    <source>
        <dbReference type="ARBA" id="ARBA00022884"/>
    </source>
</evidence>
<feature type="binding site" evidence="9 12">
    <location>
        <begin position="259"/>
        <end position="260"/>
    </location>
    <ligand>
        <name>FMN</name>
        <dbReference type="ChEBI" id="CHEBI:58210"/>
    </ligand>
</feature>
<comment type="catalytic activity">
    <reaction evidence="9">
        <text>5,6-dihydrouridine(20a) in tRNA + NADP(+) = uridine(20a) in tRNA + NADPH + H(+)</text>
        <dbReference type="Rhea" id="RHEA:53344"/>
        <dbReference type="Rhea" id="RHEA-COMP:13535"/>
        <dbReference type="Rhea" id="RHEA-COMP:13536"/>
        <dbReference type="ChEBI" id="CHEBI:15378"/>
        <dbReference type="ChEBI" id="CHEBI:57783"/>
        <dbReference type="ChEBI" id="CHEBI:58349"/>
        <dbReference type="ChEBI" id="CHEBI:65315"/>
        <dbReference type="ChEBI" id="CHEBI:74443"/>
    </reaction>
</comment>
<evidence type="ECO:0000256" key="12">
    <source>
        <dbReference type="PIRSR" id="PIRSR006621-2"/>
    </source>
</evidence>
<evidence type="ECO:0000256" key="4">
    <source>
        <dbReference type="ARBA" id="ARBA00022643"/>
    </source>
</evidence>
<keyword evidence="6 9" id="KW-0521">NADP</keyword>
<dbReference type="GO" id="GO:0010181">
    <property type="term" value="F:FMN binding"/>
    <property type="evidence" value="ECO:0007669"/>
    <property type="project" value="UniProtKB-UniRule"/>
</dbReference>
<dbReference type="EMBL" id="UGOA01000001">
    <property type="protein sequence ID" value="STX42626.1"/>
    <property type="molecule type" value="Genomic_DNA"/>
</dbReference>
<dbReference type="AlphaFoldDB" id="A0A378J5E6"/>
<protein>
    <recommendedName>
        <fullName evidence="9">tRNA-dihydrouridine(20/20a) synthase</fullName>
        <ecNumber evidence="9">1.3.1.91</ecNumber>
    </recommendedName>
    <alternativeName>
        <fullName evidence="9">U20-specific dihydrouridine synthase</fullName>
        <shortName evidence="9">U20-specific Dus</shortName>
    </alternativeName>
    <alternativeName>
        <fullName evidence="9">tRNA-dihydrouridine synthase A</fullName>
    </alternativeName>
</protein>
<feature type="site" description="Interacts with tRNA" evidence="9">
    <location>
        <position position="123"/>
    </location>
</feature>
<comment type="catalytic activity">
    <reaction evidence="9">
        <text>5,6-dihydrouridine(20) in tRNA + NADP(+) = uridine(20) in tRNA + NADPH + H(+)</text>
        <dbReference type="Rhea" id="RHEA:53336"/>
        <dbReference type="Rhea" id="RHEA-COMP:13533"/>
        <dbReference type="Rhea" id="RHEA-COMP:13534"/>
        <dbReference type="ChEBI" id="CHEBI:15378"/>
        <dbReference type="ChEBI" id="CHEBI:57783"/>
        <dbReference type="ChEBI" id="CHEBI:58349"/>
        <dbReference type="ChEBI" id="CHEBI:65315"/>
        <dbReference type="ChEBI" id="CHEBI:74443"/>
        <dbReference type="EC" id="1.3.1.91"/>
    </reaction>
</comment>
<comment type="similarity">
    <text evidence="10">Belongs to the dus family.</text>
</comment>
<keyword evidence="8 9" id="KW-0560">Oxidoreductase</keyword>
<proteinExistence type="inferred from homology"/>
<feature type="binding site" evidence="9 12">
    <location>
        <position position="165"/>
    </location>
    <ligand>
        <name>FMN</name>
        <dbReference type="ChEBI" id="CHEBI:58210"/>
    </ligand>
</feature>
<keyword evidence="15" id="KW-1185">Reference proteome</keyword>
<evidence type="ECO:0000256" key="6">
    <source>
        <dbReference type="ARBA" id="ARBA00022857"/>
    </source>
</evidence>
<dbReference type="PANTHER" id="PTHR42907:SF1">
    <property type="entry name" value="FMN-LINKED OXIDOREDUCTASES SUPERFAMILY PROTEIN"/>
    <property type="match status" value="1"/>
</dbReference>
<evidence type="ECO:0000313" key="15">
    <source>
        <dbReference type="Proteomes" id="UP000254677"/>
    </source>
</evidence>
<gene>
    <name evidence="14" type="primary">yjbN</name>
    <name evidence="9" type="synonym">dusA</name>
    <name evidence="14" type="ORF">NCTC13292_01686</name>
</gene>
<feature type="binding site" evidence="9 12">
    <location>
        <position position="197"/>
    </location>
    <ligand>
        <name>FMN</name>
        <dbReference type="ChEBI" id="CHEBI:58210"/>
    </ligand>
</feature>
<dbReference type="GO" id="GO:0102266">
    <property type="term" value="F:tRNA-dihydrouridine20a synthase activity"/>
    <property type="evidence" value="ECO:0007669"/>
    <property type="project" value="RHEA"/>
</dbReference>
<keyword evidence="7 9" id="KW-0694">RNA-binding</keyword>
<dbReference type="NCBIfam" id="NF008774">
    <property type="entry name" value="PRK11815.1"/>
    <property type="match status" value="1"/>
</dbReference>
<evidence type="ECO:0000256" key="8">
    <source>
        <dbReference type="ARBA" id="ARBA00023002"/>
    </source>
</evidence>
<keyword evidence="3 9" id="KW-0285">Flavoprotein</keyword>
<accession>A0A378J5E6</accession>
<comment type="function">
    <text evidence="9">Catalyzes the synthesis of 5,6-dihydrouridine (D), a modified base found in the D-loop of most tRNAs, via the reduction of the C5-C6 double bond in target uridines. Specifically modifies U20 and U20a in tRNAs.</text>
</comment>
<dbReference type="InterPro" id="IPR018517">
    <property type="entry name" value="tRNA_hU_synthase_CS"/>
</dbReference>
<evidence type="ECO:0000256" key="1">
    <source>
        <dbReference type="ARBA" id="ARBA00001917"/>
    </source>
</evidence>
<dbReference type="CDD" id="cd02801">
    <property type="entry name" value="DUS_like_FMN"/>
    <property type="match status" value="1"/>
</dbReference>
<evidence type="ECO:0000256" key="5">
    <source>
        <dbReference type="ARBA" id="ARBA00022694"/>
    </source>
</evidence>
<dbReference type="GO" id="GO:0102264">
    <property type="term" value="F:tRNA-dihydrouridine20 synthase activity"/>
    <property type="evidence" value="ECO:0007669"/>
    <property type="project" value="UniProtKB-EC"/>
</dbReference>
<dbReference type="PIRSF" id="PIRSF006621">
    <property type="entry name" value="Dus"/>
    <property type="match status" value="1"/>
</dbReference>
<evidence type="ECO:0000256" key="11">
    <source>
        <dbReference type="PIRSR" id="PIRSR006621-1"/>
    </source>
</evidence>
<comment type="catalytic activity">
    <reaction evidence="9">
        <text>5,6-dihydrouridine(20) in tRNA + NAD(+) = uridine(20) in tRNA + NADH + H(+)</text>
        <dbReference type="Rhea" id="RHEA:53340"/>
        <dbReference type="Rhea" id="RHEA-COMP:13533"/>
        <dbReference type="Rhea" id="RHEA-COMP:13534"/>
        <dbReference type="ChEBI" id="CHEBI:15378"/>
        <dbReference type="ChEBI" id="CHEBI:57540"/>
        <dbReference type="ChEBI" id="CHEBI:57945"/>
        <dbReference type="ChEBI" id="CHEBI:65315"/>
        <dbReference type="ChEBI" id="CHEBI:74443"/>
        <dbReference type="EC" id="1.3.1.91"/>
    </reaction>
</comment>
<dbReference type="InterPro" id="IPR035587">
    <property type="entry name" value="DUS-like_FMN-bd"/>
</dbReference>
<keyword evidence="12" id="KW-0547">Nucleotide-binding</keyword>
<dbReference type="InterPro" id="IPR013785">
    <property type="entry name" value="Aldolase_TIM"/>
</dbReference>
<evidence type="ECO:0000256" key="2">
    <source>
        <dbReference type="ARBA" id="ARBA00022555"/>
    </source>
</evidence>
<dbReference type="SUPFAM" id="SSF51395">
    <property type="entry name" value="FMN-linked oxidoreductases"/>
    <property type="match status" value="1"/>
</dbReference>
<comment type="catalytic activity">
    <reaction evidence="9">
        <text>5,6-dihydrouridine(20a) in tRNA + NAD(+) = uridine(20a) in tRNA + NADH + H(+)</text>
        <dbReference type="Rhea" id="RHEA:53348"/>
        <dbReference type="Rhea" id="RHEA-COMP:13535"/>
        <dbReference type="Rhea" id="RHEA-COMP:13536"/>
        <dbReference type="ChEBI" id="CHEBI:15378"/>
        <dbReference type="ChEBI" id="CHEBI:57540"/>
        <dbReference type="ChEBI" id="CHEBI:57945"/>
        <dbReference type="ChEBI" id="CHEBI:65315"/>
        <dbReference type="ChEBI" id="CHEBI:74443"/>
    </reaction>
</comment>
<evidence type="ECO:0000256" key="3">
    <source>
        <dbReference type="ARBA" id="ARBA00022630"/>
    </source>
</evidence>
<feature type="site" description="Interacts with tRNA" evidence="9">
    <location>
        <position position="212"/>
    </location>
</feature>
<dbReference type="HAMAP" id="MF_02041">
    <property type="entry name" value="DusA_subfam"/>
    <property type="match status" value="1"/>
</dbReference>
<keyword evidence="4 9" id="KW-0288">FMN</keyword>
<evidence type="ECO:0000259" key="13">
    <source>
        <dbReference type="Pfam" id="PF01207"/>
    </source>
</evidence>
<evidence type="ECO:0000313" key="14">
    <source>
        <dbReference type="EMBL" id="STX42626.1"/>
    </source>
</evidence>
<dbReference type="InterPro" id="IPR001269">
    <property type="entry name" value="DUS_fam"/>
</dbReference>
<feature type="binding site" evidence="9 12">
    <location>
        <position position="96"/>
    </location>
    <ligand>
        <name>FMN</name>
        <dbReference type="ChEBI" id="CHEBI:58210"/>
    </ligand>
</feature>
<dbReference type="Pfam" id="PF01207">
    <property type="entry name" value="Dus"/>
    <property type="match status" value="1"/>
</dbReference>
<name>A0A378J5E6_9GAMM</name>
<feature type="site" description="Interacts with tRNA; defines subfamily-specific binding signature" evidence="9">
    <location>
        <position position="209"/>
    </location>
</feature>
<dbReference type="Gene3D" id="1.20.120.1460">
    <property type="match status" value="1"/>
</dbReference>
<reference evidence="14 15" key="1">
    <citation type="submission" date="2018-06" db="EMBL/GenBank/DDBJ databases">
        <authorList>
            <consortium name="Pathogen Informatics"/>
            <person name="Doyle S."/>
        </authorList>
    </citation>
    <scope>NUCLEOTIDE SEQUENCE [LARGE SCALE GENOMIC DNA]</scope>
    <source>
        <strain evidence="14 15">NCTC13292</strain>
    </source>
</reference>
<comment type="similarity">
    <text evidence="9">Belongs to the Dus family. DusA subfamily.</text>
</comment>
<comment type="cofactor">
    <cofactor evidence="1 9 10 12">
        <name>FMN</name>
        <dbReference type="ChEBI" id="CHEBI:58210"/>
    </cofactor>
</comment>
<dbReference type="Proteomes" id="UP000254677">
    <property type="component" value="Unassembled WGS sequence"/>
</dbReference>
<sequence length="361" mass="40086">MQSLPNPPFSTGLTKNSDVEAKFDFNNEIGVLRKSLISPLAIAPMIDWTYTHFRVFMRLIAPHALLYTEMQTIGAVTNNPERALAFDPVEHPLALQLGGANKDGLVRCAKIAEEKGFAEVNLNLGCPSDKVQAGHFGACLMAEPEQVADCLSAMKKVVSIPVTAKTRIGIDQQDSYDFFAAFAHRLIDAGCDKLIVHARKAWLHGLNPKQNRTIPPLHYDFVYRIKKEIPAIPVVINGNINTTNEIKSHLQQVDGVMLGRLACQNPYALAAIHHQLYPELPQPTRSAIWHEYIAYIRGQFERGVPLTLLLKPVFNLAYGLPHAKSWKDKLVQAQQLKQIDKLDESVAMLSEMEEAAALAAI</sequence>
<dbReference type="PROSITE" id="PS01136">
    <property type="entry name" value="UPF0034"/>
    <property type="match status" value="1"/>
</dbReference>
<keyword evidence="5 9" id="KW-0819">tRNA processing</keyword>
<evidence type="ECO:0000256" key="9">
    <source>
        <dbReference type="HAMAP-Rule" id="MF_02041"/>
    </source>
</evidence>
<evidence type="ECO:0000256" key="10">
    <source>
        <dbReference type="PIRNR" id="PIRNR006621"/>
    </source>
</evidence>
<dbReference type="PANTHER" id="PTHR42907">
    <property type="entry name" value="FMN-LINKED OXIDOREDUCTASES SUPERFAMILY PROTEIN"/>
    <property type="match status" value="1"/>
</dbReference>
<feature type="domain" description="DUS-like FMN-binding" evidence="13">
    <location>
        <begin position="42"/>
        <end position="339"/>
    </location>
</feature>
<comment type="caution">
    <text evidence="9">Lacks conserved residue(s) required for the propagation of feature annotation.</text>
</comment>
<dbReference type="InterPro" id="IPR004653">
    <property type="entry name" value="DusA"/>
</dbReference>
<dbReference type="GO" id="GO:0050660">
    <property type="term" value="F:flavin adenine dinucleotide binding"/>
    <property type="evidence" value="ECO:0007669"/>
    <property type="project" value="InterPro"/>
</dbReference>
<organism evidence="14 15">
    <name type="scientific">Legionella donaldsonii</name>
    <dbReference type="NCBI Taxonomy" id="45060"/>
    <lineage>
        <taxon>Bacteria</taxon>
        <taxon>Pseudomonadati</taxon>
        <taxon>Pseudomonadota</taxon>
        <taxon>Gammaproteobacteria</taxon>
        <taxon>Legionellales</taxon>
        <taxon>Legionellaceae</taxon>
        <taxon>Legionella</taxon>
    </lineage>
</organism>
<feature type="active site" description="Proton donor" evidence="9 11">
    <location>
        <position position="126"/>
    </location>
</feature>
<keyword evidence="2 9" id="KW-0820">tRNA-binding</keyword>
<dbReference type="GO" id="GO:0000049">
    <property type="term" value="F:tRNA binding"/>
    <property type="evidence" value="ECO:0007669"/>
    <property type="project" value="UniProtKB-UniRule"/>
</dbReference>